<dbReference type="EMBL" id="RJKM01000001">
    <property type="protein sequence ID" value="ROP37743.1"/>
    <property type="molecule type" value="Genomic_DNA"/>
</dbReference>
<accession>A0A3N1H5B4</accession>
<name>A0A3N1H5B4_9PSEU</name>
<dbReference type="SUPFAM" id="SSF55073">
    <property type="entry name" value="Nucleotide cyclase"/>
    <property type="match status" value="1"/>
</dbReference>
<evidence type="ECO:0000313" key="1">
    <source>
        <dbReference type="EMBL" id="ROP37743.1"/>
    </source>
</evidence>
<dbReference type="AlphaFoldDB" id="A0A3N1H5B4"/>
<proteinExistence type="predicted"/>
<reference evidence="1 2" key="1">
    <citation type="submission" date="2018-11" db="EMBL/GenBank/DDBJ databases">
        <title>Sequencing the genomes of 1000 actinobacteria strains.</title>
        <authorList>
            <person name="Klenk H.-P."/>
        </authorList>
    </citation>
    <scope>NUCLEOTIDE SEQUENCE [LARGE SCALE GENOMIC DNA]</scope>
    <source>
        <strain evidence="1 2">DSM 44231</strain>
    </source>
</reference>
<evidence type="ECO:0000313" key="2">
    <source>
        <dbReference type="Proteomes" id="UP000268727"/>
    </source>
</evidence>
<dbReference type="InterPro" id="IPR029787">
    <property type="entry name" value="Nucleotide_cyclase"/>
</dbReference>
<gene>
    <name evidence="1" type="ORF">EDD40_3066</name>
</gene>
<dbReference type="OrthoDB" id="3482507at2"/>
<protein>
    <submittedName>
        <fullName evidence="1">Extracellular solute-binding protein</fullName>
    </submittedName>
</protein>
<dbReference type="Gene3D" id="3.30.70.1230">
    <property type="entry name" value="Nucleotide cyclase"/>
    <property type="match status" value="1"/>
</dbReference>
<comment type="caution">
    <text evidence="1">The sequence shown here is derived from an EMBL/GenBank/DDBJ whole genome shotgun (WGS) entry which is preliminary data.</text>
</comment>
<keyword evidence="2" id="KW-1185">Reference proteome</keyword>
<dbReference type="Proteomes" id="UP000268727">
    <property type="component" value="Unassembled WGS sequence"/>
</dbReference>
<organism evidence="1 2">
    <name type="scientific">Saccharothrix texasensis</name>
    <dbReference type="NCBI Taxonomy" id="103734"/>
    <lineage>
        <taxon>Bacteria</taxon>
        <taxon>Bacillati</taxon>
        <taxon>Actinomycetota</taxon>
        <taxon>Actinomycetes</taxon>
        <taxon>Pseudonocardiales</taxon>
        <taxon>Pseudonocardiaceae</taxon>
        <taxon>Saccharothrix</taxon>
    </lineage>
</organism>
<sequence length="677" mass="71851">MGTQPLHAVHRTVVVVDVVAFSRRSPAPQAEIRRGLYAALEAAFEGSGLDWSAIDHEDRGDGVLVLVPPDVPKSRVVGGLPHALLGELRRYNATRTEDARIRLRMAITAGEVRHDEHGVLGGEVTLAFRLLDSRPLREAVARSAALFALIVSDRFYEDVVGPNPAMDPESFRRVGVEVKEVRGHAWLHVPHSGPVEQAPVAEPVAAEPVVRTPGPPPAGRRRLPASLVPVLLFVAVTNAAGASPPAVPPCPPPVQLNVLTSTELEGVVRSIALEFEEDARRRNDLGCREVDALVFSGPSDEEAAAALGRGWSTADLTAVGPEPHVWLPDSTAEVRPAQATLRTRTDTVLRPRGSVAVSPVVVGAAEELAVALDGGFRWEHAVRTVAVDTSSGVGVVAAAALAHAKLGGLYLRTREVPRQLHEITRAATAGPACVGDVLLVGSEKAVAGTTGCRVVYPQDRVPVLDHPFVEVERPTRPPNERRRHIVDRFHEHLLAPPAQDGFRRAGFRDVDWNVGSDPGPGVRADRPQSLPIEPDAKAIRDAWKAASRSRVIGVAGDGSPDATRFLDQVRLLGGPADVVIALSLSEHLAEEAVKREVDVVVLATRSPAPEVRTTLGGAVEVVAVGFEEGACTPSTALYAAADDHGGSCHEIVDKNGSGPSERQEGALGDIARAAWGD</sequence>
<dbReference type="RefSeq" id="WP_148088809.1">
    <property type="nucleotide sequence ID" value="NZ_RJKM01000001.1"/>
</dbReference>